<dbReference type="GO" id="GO:0005634">
    <property type="term" value="C:nucleus"/>
    <property type="evidence" value="ECO:0007669"/>
    <property type="project" value="TreeGrafter"/>
</dbReference>
<dbReference type="CDD" id="cd06141">
    <property type="entry name" value="WRN_exo"/>
    <property type="match status" value="1"/>
</dbReference>
<dbReference type="InterPro" id="IPR012337">
    <property type="entry name" value="RNaseH-like_sf"/>
</dbReference>
<dbReference type="EMBL" id="ML978126">
    <property type="protein sequence ID" value="KAF2098510.1"/>
    <property type="molecule type" value="Genomic_DNA"/>
</dbReference>
<sequence length="437" mass="48670">MERAPLSFQIPEEVLSRALHAPPGAQIAYWSHDIYRGPNGEKVLVHYCKSKATVEQVAQLFLAEPVVGFDIEWAPYAKPNMGPKANTSLIQLACENRIALLHIALHKGEGVENLVAPSLKQILESPDIVKTGVSIGSDCTRLEESLKIKVKGRLELSHLHKLVKYRDTEPHLVNKQLVSLARQVEEHLALPLLKGGVRTSDWSRELTHEQVRYAATDAYAGYRLFDVLERKRLSMTPVPPKPHFVELGLPIDLGKTVPPRETKKSDRSVGGVDSSDMTSSDKTPNDAATTCSSNRPDIEVPIPDEFNQNVDKVQPTKASPDAGGSMPTLSPIKAPEVEQAEAWIAEYEASLSPPRTLRASRTQLRAYALWQFHGLSVREAAAVLRDPPLKESTVASYIMEAIRVEQLDFKKERLLEVYAMVPWQALGMYRTLMSRLK</sequence>
<dbReference type="Pfam" id="PF01612">
    <property type="entry name" value="DNA_pol_A_exo1"/>
    <property type="match status" value="1"/>
</dbReference>
<evidence type="ECO:0000256" key="1">
    <source>
        <dbReference type="ARBA" id="ARBA00022722"/>
    </source>
</evidence>
<feature type="compositionally biased region" description="Basic and acidic residues" evidence="3">
    <location>
        <begin position="258"/>
        <end position="267"/>
    </location>
</feature>
<dbReference type="GO" id="GO:0008408">
    <property type="term" value="F:3'-5' exonuclease activity"/>
    <property type="evidence" value="ECO:0007669"/>
    <property type="project" value="InterPro"/>
</dbReference>
<evidence type="ECO:0000313" key="6">
    <source>
        <dbReference type="Proteomes" id="UP000799772"/>
    </source>
</evidence>
<protein>
    <submittedName>
        <fullName evidence="5">Ribonuclease H-like protein</fullName>
    </submittedName>
</protein>
<dbReference type="PANTHER" id="PTHR13620:SF104">
    <property type="entry name" value="EXONUCLEASE 3'-5' DOMAIN-CONTAINING PROTEIN 2"/>
    <property type="match status" value="1"/>
</dbReference>
<dbReference type="InterPro" id="IPR051132">
    <property type="entry name" value="3-5_Exonuclease_domain"/>
</dbReference>
<dbReference type="GO" id="GO:0006139">
    <property type="term" value="P:nucleobase-containing compound metabolic process"/>
    <property type="evidence" value="ECO:0007669"/>
    <property type="project" value="InterPro"/>
</dbReference>
<dbReference type="Gene3D" id="3.30.420.10">
    <property type="entry name" value="Ribonuclease H-like superfamily/Ribonuclease H"/>
    <property type="match status" value="1"/>
</dbReference>
<feature type="compositionally biased region" description="Polar residues" evidence="3">
    <location>
        <begin position="277"/>
        <end position="295"/>
    </location>
</feature>
<dbReference type="GO" id="GO:0005737">
    <property type="term" value="C:cytoplasm"/>
    <property type="evidence" value="ECO:0007669"/>
    <property type="project" value="TreeGrafter"/>
</dbReference>
<dbReference type="PANTHER" id="PTHR13620">
    <property type="entry name" value="3-5 EXONUCLEASE"/>
    <property type="match status" value="1"/>
</dbReference>
<dbReference type="SMART" id="SM00474">
    <property type="entry name" value="35EXOc"/>
    <property type="match status" value="1"/>
</dbReference>
<comment type="caution">
    <text evidence="5">The sequence shown here is derived from an EMBL/GenBank/DDBJ whole genome shotgun (WGS) entry which is preliminary data.</text>
</comment>
<dbReference type="GO" id="GO:0003676">
    <property type="term" value="F:nucleic acid binding"/>
    <property type="evidence" value="ECO:0007669"/>
    <property type="project" value="InterPro"/>
</dbReference>
<dbReference type="Proteomes" id="UP000799772">
    <property type="component" value="Unassembled WGS sequence"/>
</dbReference>
<evidence type="ECO:0000313" key="5">
    <source>
        <dbReference type="EMBL" id="KAF2098510.1"/>
    </source>
</evidence>
<keyword evidence="1" id="KW-0540">Nuclease</keyword>
<evidence type="ECO:0000259" key="4">
    <source>
        <dbReference type="SMART" id="SM00474"/>
    </source>
</evidence>
<name>A0A9P4IBG5_9PEZI</name>
<keyword evidence="2" id="KW-0378">Hydrolase</keyword>
<proteinExistence type="predicted"/>
<evidence type="ECO:0000256" key="3">
    <source>
        <dbReference type="SAM" id="MobiDB-lite"/>
    </source>
</evidence>
<dbReference type="SUPFAM" id="SSF53098">
    <property type="entry name" value="Ribonuclease H-like"/>
    <property type="match status" value="1"/>
</dbReference>
<feature type="region of interest" description="Disordered" evidence="3">
    <location>
        <begin position="255"/>
        <end position="306"/>
    </location>
</feature>
<dbReference type="OrthoDB" id="1920326at2759"/>
<gene>
    <name evidence="5" type="ORF">NA57DRAFT_38803</name>
</gene>
<organism evidence="5 6">
    <name type="scientific">Rhizodiscina lignyota</name>
    <dbReference type="NCBI Taxonomy" id="1504668"/>
    <lineage>
        <taxon>Eukaryota</taxon>
        <taxon>Fungi</taxon>
        <taxon>Dikarya</taxon>
        <taxon>Ascomycota</taxon>
        <taxon>Pezizomycotina</taxon>
        <taxon>Dothideomycetes</taxon>
        <taxon>Pleosporomycetidae</taxon>
        <taxon>Aulographales</taxon>
        <taxon>Rhizodiscinaceae</taxon>
        <taxon>Rhizodiscina</taxon>
    </lineage>
</organism>
<accession>A0A9P4IBG5</accession>
<feature type="domain" description="3'-5' exonuclease" evidence="4">
    <location>
        <begin position="45"/>
        <end position="233"/>
    </location>
</feature>
<evidence type="ECO:0000256" key="2">
    <source>
        <dbReference type="ARBA" id="ARBA00022801"/>
    </source>
</evidence>
<reference evidence="5" key="1">
    <citation type="journal article" date="2020" name="Stud. Mycol.">
        <title>101 Dothideomycetes genomes: a test case for predicting lifestyles and emergence of pathogens.</title>
        <authorList>
            <person name="Haridas S."/>
            <person name="Albert R."/>
            <person name="Binder M."/>
            <person name="Bloem J."/>
            <person name="Labutti K."/>
            <person name="Salamov A."/>
            <person name="Andreopoulos B."/>
            <person name="Baker S."/>
            <person name="Barry K."/>
            <person name="Bills G."/>
            <person name="Bluhm B."/>
            <person name="Cannon C."/>
            <person name="Castanera R."/>
            <person name="Culley D."/>
            <person name="Daum C."/>
            <person name="Ezra D."/>
            <person name="Gonzalez J."/>
            <person name="Henrissat B."/>
            <person name="Kuo A."/>
            <person name="Liang C."/>
            <person name="Lipzen A."/>
            <person name="Lutzoni F."/>
            <person name="Magnuson J."/>
            <person name="Mondo S."/>
            <person name="Nolan M."/>
            <person name="Ohm R."/>
            <person name="Pangilinan J."/>
            <person name="Park H.-J."/>
            <person name="Ramirez L."/>
            <person name="Alfaro M."/>
            <person name="Sun H."/>
            <person name="Tritt A."/>
            <person name="Yoshinaga Y."/>
            <person name="Zwiers L.-H."/>
            <person name="Turgeon B."/>
            <person name="Goodwin S."/>
            <person name="Spatafora J."/>
            <person name="Crous P."/>
            <person name="Grigoriev I."/>
        </authorList>
    </citation>
    <scope>NUCLEOTIDE SEQUENCE</scope>
    <source>
        <strain evidence="5">CBS 133067</strain>
    </source>
</reference>
<keyword evidence="6" id="KW-1185">Reference proteome</keyword>
<dbReference type="InterPro" id="IPR002562">
    <property type="entry name" value="3'-5'_exonuclease_dom"/>
</dbReference>
<dbReference type="AlphaFoldDB" id="A0A9P4IBG5"/>
<dbReference type="InterPro" id="IPR036397">
    <property type="entry name" value="RNaseH_sf"/>
</dbReference>